<dbReference type="Proteomes" id="UP001174909">
    <property type="component" value="Unassembled WGS sequence"/>
</dbReference>
<keyword evidence="4" id="KW-1185">Reference proteome</keyword>
<evidence type="ECO:0000313" key="3">
    <source>
        <dbReference type="EMBL" id="CAI8022591.1"/>
    </source>
</evidence>
<keyword evidence="2" id="KW-0808">Transferase</keyword>
<dbReference type="InterPro" id="IPR003673">
    <property type="entry name" value="CoA-Trfase_fam_III"/>
</dbReference>
<comment type="similarity">
    <text evidence="1">Belongs to the CoA-transferase III family.</text>
</comment>
<dbReference type="Pfam" id="PF02515">
    <property type="entry name" value="CoA_transf_3"/>
    <property type="match status" value="1"/>
</dbReference>
<dbReference type="EMBL" id="CASHTH010001965">
    <property type="protein sequence ID" value="CAI8022591.1"/>
    <property type="molecule type" value="Genomic_DNA"/>
</dbReference>
<dbReference type="Gene3D" id="3.40.50.10540">
    <property type="entry name" value="Crotonobetainyl-coa:carnitine coa-transferase, domain 1"/>
    <property type="match status" value="1"/>
</dbReference>
<evidence type="ECO:0000313" key="4">
    <source>
        <dbReference type="Proteomes" id="UP001174909"/>
    </source>
</evidence>
<dbReference type="InterPro" id="IPR044855">
    <property type="entry name" value="CoA-Trfase_III_dom3_sf"/>
</dbReference>
<comment type="caution">
    <text evidence="3">The sequence shown here is derived from an EMBL/GenBank/DDBJ whole genome shotgun (WGS) entry which is preliminary data.</text>
</comment>
<evidence type="ECO:0000256" key="1">
    <source>
        <dbReference type="ARBA" id="ARBA00008383"/>
    </source>
</evidence>
<dbReference type="InterPro" id="IPR050483">
    <property type="entry name" value="CoA-transferase_III_domain"/>
</dbReference>
<dbReference type="PANTHER" id="PTHR48207:SF3">
    <property type="entry name" value="SUCCINATE--HYDROXYMETHYLGLUTARATE COA-TRANSFERASE"/>
    <property type="match status" value="1"/>
</dbReference>
<dbReference type="Gene3D" id="3.30.1540.10">
    <property type="entry name" value="formyl-coa transferase, domain 3"/>
    <property type="match status" value="1"/>
</dbReference>
<gene>
    <name evidence="3" type="ORF">GBAR_LOCUS13251</name>
</gene>
<accession>A0AA35S5K9</accession>
<name>A0AA35S5K9_GEOBA</name>
<sequence>MESMEINGNAERPGPLTGIRVADFSVHAAGPFAGAMLAQMGAQVIKVESSARLDITRRTHTMYGKPPSSFEQINANKMSVCLNLKEPRAVELALELVSISELALENFRPGVMQRLGLGYEAMKEVRPDIILVSLSSNGQTGPESNYAGYAPMFSALGGLGHLTGYADGPPVELRHAMDHTGGMLAAFAAVAALSARQRTGLGQHVDVSVRDLATSFIGPELLDVAMNSREPHRQGNRDGSAAPQGVYRCSGEDEWVSISVASEIEWQGFVAAIGSPGWAAGDKFGDAFRRWKRHDELDGLVEQWTIQHTAAGTTQILQAHGVAAHPSLSPEAIVRDTHLLAREAFPMVYNDETGEQQRAVAPPWRLTVAKKGTGLMIVWADIPAEMEDDFNSWYNEEHLAELLSVPGVLNAARYEATSSGPNHMAVYELESPAVVESDAFKNRPRTEWGKRVSPSLIGTNFMNNVYEMIHPSALSDGIANSDMAPALQIGRMDVPAANDAEWNDWYSGVYVPNYEKVPGCIRGRRWKAVRGAPSYATVYEFEDENVSQTAEWLRQRDIHADNQRMRDIMTHAAGSPGIWQKTFQL</sequence>
<protein>
    <submittedName>
        <fullName evidence="3">Succinyl-CoA--D-citramalate CoA-transferase</fullName>
    </submittedName>
</protein>
<dbReference type="GO" id="GO:0008410">
    <property type="term" value="F:CoA-transferase activity"/>
    <property type="evidence" value="ECO:0007669"/>
    <property type="project" value="TreeGrafter"/>
</dbReference>
<organism evidence="3 4">
    <name type="scientific">Geodia barretti</name>
    <name type="common">Barrett's horny sponge</name>
    <dbReference type="NCBI Taxonomy" id="519541"/>
    <lineage>
        <taxon>Eukaryota</taxon>
        <taxon>Metazoa</taxon>
        <taxon>Porifera</taxon>
        <taxon>Demospongiae</taxon>
        <taxon>Heteroscleromorpha</taxon>
        <taxon>Tetractinellida</taxon>
        <taxon>Astrophorina</taxon>
        <taxon>Geodiidae</taxon>
        <taxon>Geodia</taxon>
    </lineage>
</organism>
<dbReference type="PANTHER" id="PTHR48207">
    <property type="entry name" value="SUCCINATE--HYDROXYMETHYLGLUTARATE COA-TRANSFERASE"/>
    <property type="match status" value="1"/>
</dbReference>
<evidence type="ECO:0000256" key="2">
    <source>
        <dbReference type="ARBA" id="ARBA00022679"/>
    </source>
</evidence>
<proteinExistence type="inferred from homology"/>
<dbReference type="AlphaFoldDB" id="A0AA35S5K9"/>
<reference evidence="3" key="1">
    <citation type="submission" date="2023-03" db="EMBL/GenBank/DDBJ databases">
        <authorList>
            <person name="Steffen K."/>
            <person name="Cardenas P."/>
        </authorList>
    </citation>
    <scope>NUCLEOTIDE SEQUENCE</scope>
</reference>
<dbReference type="SUPFAM" id="SSF89796">
    <property type="entry name" value="CoA-transferase family III (CaiB/BaiF)"/>
    <property type="match status" value="1"/>
</dbReference>
<dbReference type="InterPro" id="IPR023606">
    <property type="entry name" value="CoA-Trfase_III_dom_1_sf"/>
</dbReference>